<sequence>MGRGGGSRGGGSFGGGSSRGGGGSFGGSRGGAGRSSGGSGRGGGSFGGGSFGRGSSGSNRGSSGPIFRPGPIFIPGSSRRYRRGPGYGGVGGGNSGCGCGCGTIVFFLLILFVLFFLFGSFQSSSPGTPGSFGGSNDITKSTIERKPLNKGSVNETAYFTDEAGWIGNQTALTKGLKHFYDKTGVQPYVYITDDIKGSSQLSDDELADYANQLYDQLFTDEAHLLLVFYEPVPNQYQDYYVTGTQAKSVIDSEAGDILLDYIDRYYYEDLTDEEFFSKAFHDAADRIMKVTRSPWITVFIVLGIVLLIGLLFFWWQRSKQQKNLEAKQTEEILKTPIEKYGNTEAEELAKKYEDKQNK</sequence>
<dbReference type="RefSeq" id="WP_092091791.1">
    <property type="nucleotide sequence ID" value="NZ_FOQE01000008.1"/>
</dbReference>
<protein>
    <recommendedName>
        <fullName evidence="3">TPM domain-containing protein</fullName>
    </recommendedName>
</protein>
<organism evidence="4 5">
    <name type="scientific">Pisciglobus halotolerans</name>
    <dbReference type="NCBI Taxonomy" id="745365"/>
    <lineage>
        <taxon>Bacteria</taxon>
        <taxon>Bacillati</taxon>
        <taxon>Bacillota</taxon>
        <taxon>Bacilli</taxon>
        <taxon>Lactobacillales</taxon>
        <taxon>Carnobacteriaceae</taxon>
    </lineage>
</organism>
<dbReference type="OrthoDB" id="2067794at2"/>
<feature type="compositionally biased region" description="Low complexity" evidence="1">
    <location>
        <begin position="56"/>
        <end position="78"/>
    </location>
</feature>
<evidence type="ECO:0000313" key="4">
    <source>
        <dbReference type="EMBL" id="SFH64398.1"/>
    </source>
</evidence>
<feature type="transmembrane region" description="Helical" evidence="2">
    <location>
        <begin position="295"/>
        <end position="315"/>
    </location>
</feature>
<keyword evidence="2" id="KW-1133">Transmembrane helix</keyword>
<proteinExistence type="predicted"/>
<dbReference type="Proteomes" id="UP000198668">
    <property type="component" value="Unassembled WGS sequence"/>
</dbReference>
<accession>A0A1I3BQ08</accession>
<dbReference type="InterPro" id="IPR007621">
    <property type="entry name" value="TPM_dom"/>
</dbReference>
<dbReference type="EMBL" id="FOQE01000008">
    <property type="protein sequence ID" value="SFH64398.1"/>
    <property type="molecule type" value="Genomic_DNA"/>
</dbReference>
<name>A0A1I3BQ08_9LACT</name>
<evidence type="ECO:0000256" key="2">
    <source>
        <dbReference type="SAM" id="Phobius"/>
    </source>
</evidence>
<feature type="domain" description="TPM" evidence="3">
    <location>
        <begin position="160"/>
        <end position="289"/>
    </location>
</feature>
<feature type="compositionally biased region" description="Gly residues" evidence="1">
    <location>
        <begin position="1"/>
        <end position="55"/>
    </location>
</feature>
<dbReference type="Pfam" id="PF04536">
    <property type="entry name" value="TPM_phosphatase"/>
    <property type="match status" value="1"/>
</dbReference>
<keyword evidence="2" id="KW-0812">Transmembrane</keyword>
<reference evidence="4 5" key="1">
    <citation type="submission" date="2016-10" db="EMBL/GenBank/DDBJ databases">
        <authorList>
            <person name="de Groot N.N."/>
        </authorList>
    </citation>
    <scope>NUCLEOTIDE SEQUENCE [LARGE SCALE GENOMIC DNA]</scope>
    <source>
        <strain evidence="4 5">DSM 27630</strain>
    </source>
</reference>
<evidence type="ECO:0000256" key="1">
    <source>
        <dbReference type="SAM" id="MobiDB-lite"/>
    </source>
</evidence>
<dbReference type="AlphaFoldDB" id="A0A1I3BQ08"/>
<evidence type="ECO:0000259" key="3">
    <source>
        <dbReference type="Pfam" id="PF04536"/>
    </source>
</evidence>
<keyword evidence="2" id="KW-0472">Membrane</keyword>
<dbReference type="Gene3D" id="3.10.310.50">
    <property type="match status" value="1"/>
</dbReference>
<evidence type="ECO:0000313" key="5">
    <source>
        <dbReference type="Proteomes" id="UP000198668"/>
    </source>
</evidence>
<feature type="transmembrane region" description="Helical" evidence="2">
    <location>
        <begin position="104"/>
        <end position="121"/>
    </location>
</feature>
<gene>
    <name evidence="4" type="ORF">SAMN04489868_10868</name>
</gene>
<feature type="region of interest" description="Disordered" evidence="1">
    <location>
        <begin position="1"/>
        <end position="79"/>
    </location>
</feature>
<keyword evidence="5" id="KW-1185">Reference proteome</keyword>